<evidence type="ECO:0000256" key="5">
    <source>
        <dbReference type="ARBA" id="ARBA00023239"/>
    </source>
</evidence>
<feature type="chain" id="PRO_5001729848" description="carbonic anhydrase" evidence="8">
    <location>
        <begin position="25"/>
        <end position="310"/>
    </location>
</feature>
<proteinExistence type="inferred from homology"/>
<keyword evidence="5" id="KW-0456">Lyase</keyword>
<dbReference type="Gene3D" id="3.10.200.10">
    <property type="entry name" value="Alpha carbonic anhydrase"/>
    <property type="match status" value="1"/>
</dbReference>
<comment type="similarity">
    <text evidence="1">Belongs to the alpha-carbonic anhydrase family.</text>
</comment>
<keyword evidence="7" id="KW-0472">Membrane</keyword>
<evidence type="ECO:0000313" key="10">
    <source>
        <dbReference type="EMBL" id="CDW89127.1"/>
    </source>
</evidence>
<dbReference type="InterPro" id="IPR036398">
    <property type="entry name" value="CA_dom_sf"/>
</dbReference>
<evidence type="ECO:0000256" key="7">
    <source>
        <dbReference type="SAM" id="Phobius"/>
    </source>
</evidence>
<evidence type="ECO:0000256" key="6">
    <source>
        <dbReference type="ARBA" id="ARBA00048348"/>
    </source>
</evidence>
<gene>
    <name evidence="10" type="primary">Contig4372.g4673</name>
    <name evidence="10" type="ORF">STYLEM_18256</name>
</gene>
<organism evidence="10 11">
    <name type="scientific">Stylonychia lemnae</name>
    <name type="common">Ciliate</name>
    <dbReference type="NCBI Taxonomy" id="5949"/>
    <lineage>
        <taxon>Eukaryota</taxon>
        <taxon>Sar</taxon>
        <taxon>Alveolata</taxon>
        <taxon>Ciliophora</taxon>
        <taxon>Intramacronucleata</taxon>
        <taxon>Spirotrichea</taxon>
        <taxon>Stichotrichia</taxon>
        <taxon>Sporadotrichida</taxon>
        <taxon>Oxytrichidae</taxon>
        <taxon>Stylonychinae</taxon>
        <taxon>Stylonychia</taxon>
    </lineage>
</organism>
<evidence type="ECO:0000256" key="8">
    <source>
        <dbReference type="SAM" id="SignalP"/>
    </source>
</evidence>
<evidence type="ECO:0000259" key="9">
    <source>
        <dbReference type="PROSITE" id="PS51144"/>
    </source>
</evidence>
<evidence type="ECO:0000256" key="2">
    <source>
        <dbReference type="ARBA" id="ARBA00012925"/>
    </source>
</evidence>
<keyword evidence="3" id="KW-0479">Metal-binding</keyword>
<keyword evidence="4" id="KW-0862">Zinc</keyword>
<dbReference type="CDD" id="cd03124">
    <property type="entry name" value="alpha_CA_prokaryotic_like"/>
    <property type="match status" value="1"/>
</dbReference>
<protein>
    <recommendedName>
        <fullName evidence="2">carbonic anhydrase</fullName>
        <ecNumber evidence="2">4.2.1.1</ecNumber>
    </recommendedName>
</protein>
<evidence type="ECO:0000256" key="4">
    <source>
        <dbReference type="ARBA" id="ARBA00022833"/>
    </source>
</evidence>
<dbReference type="SMART" id="SM01057">
    <property type="entry name" value="Carb_anhydrase"/>
    <property type="match status" value="1"/>
</dbReference>
<feature type="signal peptide" evidence="8">
    <location>
        <begin position="1"/>
        <end position="24"/>
    </location>
</feature>
<keyword evidence="7" id="KW-1133">Transmembrane helix</keyword>
<name>A0A078B747_STYLE</name>
<keyword evidence="7" id="KW-0812">Transmembrane</keyword>
<comment type="catalytic activity">
    <reaction evidence="6">
        <text>hydrogencarbonate + H(+) = CO2 + H2O</text>
        <dbReference type="Rhea" id="RHEA:10748"/>
        <dbReference type="ChEBI" id="CHEBI:15377"/>
        <dbReference type="ChEBI" id="CHEBI:15378"/>
        <dbReference type="ChEBI" id="CHEBI:16526"/>
        <dbReference type="ChEBI" id="CHEBI:17544"/>
        <dbReference type="EC" id="4.2.1.1"/>
    </reaction>
</comment>
<dbReference type="GO" id="GO:0008270">
    <property type="term" value="F:zinc ion binding"/>
    <property type="evidence" value="ECO:0007669"/>
    <property type="project" value="InterPro"/>
</dbReference>
<dbReference type="Pfam" id="PF00194">
    <property type="entry name" value="Carb_anhydrase"/>
    <property type="match status" value="1"/>
</dbReference>
<dbReference type="SUPFAM" id="SSF51069">
    <property type="entry name" value="Carbonic anhydrase"/>
    <property type="match status" value="1"/>
</dbReference>
<keyword evidence="11" id="KW-1185">Reference proteome</keyword>
<accession>A0A078B747</accession>
<dbReference type="EC" id="4.2.1.1" evidence="2"/>
<dbReference type="PANTHER" id="PTHR18952">
    <property type="entry name" value="CARBONIC ANHYDRASE"/>
    <property type="match status" value="1"/>
</dbReference>
<dbReference type="EMBL" id="CCKQ01017262">
    <property type="protein sequence ID" value="CDW89127.1"/>
    <property type="molecule type" value="Genomic_DNA"/>
</dbReference>
<dbReference type="GO" id="GO:0004089">
    <property type="term" value="F:carbonate dehydratase activity"/>
    <property type="evidence" value="ECO:0007669"/>
    <property type="project" value="UniProtKB-EC"/>
</dbReference>
<dbReference type="AlphaFoldDB" id="A0A078B747"/>
<dbReference type="PANTHER" id="PTHR18952:SF265">
    <property type="entry name" value="CARBONIC ANHYDRASE"/>
    <property type="match status" value="1"/>
</dbReference>
<dbReference type="InParanoid" id="A0A078B747"/>
<dbReference type="OMA" id="HRYKLVQ"/>
<feature type="domain" description="Alpha-carbonic anhydrase" evidence="9">
    <location>
        <begin position="24"/>
        <end position="286"/>
    </location>
</feature>
<dbReference type="Proteomes" id="UP000039865">
    <property type="component" value="Unassembled WGS sequence"/>
</dbReference>
<feature type="transmembrane region" description="Helical" evidence="7">
    <location>
        <begin position="286"/>
        <end position="307"/>
    </location>
</feature>
<sequence length="310" mass="35819">MFMASIKAKMILYLALNLFTFTKANYYYWEQGSDWNGQCVNGTLQSPIDIPEALFWNPLAKVTSEELHGMDIESKIVWTRRLDFFASYANFENKTISSDDQNSIKVDFDKGSLVFMDETAALRIFQLKQFHFHAPSEHTFNNRTKHYDLELHLVHQRWDEDYQNELAVLGVFFDMKAGGNETNPFIESMNVKNMVNDKGETQFVDLTALVDNLNKTKGLFHYNGSLTTPPCTQSVHWIVVDDPQPITYEQLALFKKNWQYNTTFAGGLGNNRDVQPVNQRIIYKRWWTQAYNIVLLGTSSIAIALTLSMF</sequence>
<dbReference type="OrthoDB" id="5986706at2759"/>
<keyword evidence="8" id="KW-0732">Signal</keyword>
<evidence type="ECO:0000256" key="3">
    <source>
        <dbReference type="ARBA" id="ARBA00022723"/>
    </source>
</evidence>
<dbReference type="InterPro" id="IPR001148">
    <property type="entry name" value="CA_dom"/>
</dbReference>
<reference evidence="10 11" key="1">
    <citation type="submission" date="2014-06" db="EMBL/GenBank/DDBJ databases">
        <authorList>
            <person name="Swart Estienne"/>
        </authorList>
    </citation>
    <scope>NUCLEOTIDE SEQUENCE [LARGE SCALE GENOMIC DNA]</scope>
    <source>
        <strain evidence="10 11">130c</strain>
    </source>
</reference>
<dbReference type="InterPro" id="IPR041891">
    <property type="entry name" value="Alpha_CA_prokaryot-like"/>
</dbReference>
<evidence type="ECO:0000256" key="1">
    <source>
        <dbReference type="ARBA" id="ARBA00010718"/>
    </source>
</evidence>
<evidence type="ECO:0000313" key="11">
    <source>
        <dbReference type="Proteomes" id="UP000039865"/>
    </source>
</evidence>
<dbReference type="PROSITE" id="PS51144">
    <property type="entry name" value="ALPHA_CA_2"/>
    <property type="match status" value="1"/>
</dbReference>
<dbReference type="InterPro" id="IPR023561">
    <property type="entry name" value="Carbonic_anhydrase_a-class"/>
</dbReference>